<protein>
    <recommendedName>
        <fullName evidence="4">DUF3047 domain-containing protein</fullName>
    </recommendedName>
</protein>
<dbReference type="STRING" id="420662.Mpe_A0156"/>
<evidence type="ECO:0000313" key="3">
    <source>
        <dbReference type="Proteomes" id="UP000000366"/>
    </source>
</evidence>
<sequence>MTLPLPAARRSLLALALWAAGIAAAVAATATAAPPPPSAVDHGAFETAVRQAVAPQAGQAIVGLKVLHLSGDVGPWLDTGLALLPGDRVTLLKSGRVWWSRAYALSLDAPMAVWSRIGDQGPIFRGERATDTVTADRAGTLQLKLYPGLRWLDETGRYAGEPAAANPDAGGGVSVALLQWRAGVHIGSELQRLAALPTVVGPLAAAEVQRLGGGTTPPPDDWHYLWELGPAEIFTEVEHPTGPGHPPRAIRLHTRDDVGILQKDTPFDLTPDTVLRWRWKAERLPARAPENQVPTHDYMSIAVEFDDGRDLTFLWSHSLPVGEIFACPLPAWKDRETHVVTRSGTADLGRWVEESVNLHALYRRAIGDRVPARVTRVWLIGVSLFGHGEGLSEFGQIVLQDGARRLEVY</sequence>
<dbReference type="RefSeq" id="WP_011827757.1">
    <property type="nucleotide sequence ID" value="NC_008825.1"/>
</dbReference>
<evidence type="ECO:0000313" key="2">
    <source>
        <dbReference type="EMBL" id="ABM93118.1"/>
    </source>
</evidence>
<dbReference type="PROSITE" id="PS51318">
    <property type="entry name" value="TAT"/>
    <property type="match status" value="1"/>
</dbReference>
<accession>A2SC29</accession>
<evidence type="ECO:0008006" key="4">
    <source>
        <dbReference type="Google" id="ProtNLM"/>
    </source>
</evidence>
<dbReference type="HOGENOM" id="CLU_707345_0_0_4"/>
<dbReference type="EMBL" id="CP000555">
    <property type="protein sequence ID" value="ABM93118.1"/>
    <property type="molecule type" value="Genomic_DNA"/>
</dbReference>
<dbReference type="KEGG" id="mpt:Mpe_A0156"/>
<feature type="chain" id="PRO_5002646043" description="DUF3047 domain-containing protein" evidence="1">
    <location>
        <begin position="33"/>
        <end position="409"/>
    </location>
</feature>
<keyword evidence="3" id="KW-1185">Reference proteome</keyword>
<dbReference type="InterPro" id="IPR006311">
    <property type="entry name" value="TAT_signal"/>
</dbReference>
<dbReference type="Pfam" id="PF11249">
    <property type="entry name" value="DUF3047"/>
    <property type="match status" value="1"/>
</dbReference>
<evidence type="ECO:0000256" key="1">
    <source>
        <dbReference type="SAM" id="SignalP"/>
    </source>
</evidence>
<dbReference type="AlphaFoldDB" id="A2SC29"/>
<dbReference type="eggNOG" id="ENOG502Z7S9">
    <property type="taxonomic scope" value="Bacteria"/>
</dbReference>
<organism evidence="2 3">
    <name type="scientific">Methylibium petroleiphilum (strain ATCC BAA-1232 / LMG 22953 / PM1)</name>
    <dbReference type="NCBI Taxonomy" id="420662"/>
    <lineage>
        <taxon>Bacteria</taxon>
        <taxon>Pseudomonadati</taxon>
        <taxon>Pseudomonadota</taxon>
        <taxon>Betaproteobacteria</taxon>
        <taxon>Burkholderiales</taxon>
        <taxon>Sphaerotilaceae</taxon>
        <taxon>Methylibium</taxon>
    </lineage>
</organism>
<reference evidence="2 3" key="1">
    <citation type="journal article" date="2007" name="J. Bacteriol.">
        <title>Whole-genome analysis of the methyl tert-butyl ether-degrading beta-proteobacterium Methylibium petroleiphilum PM1.</title>
        <authorList>
            <person name="Kane S.R."/>
            <person name="Chakicherla A.Y."/>
            <person name="Chain P.S.G."/>
            <person name="Schmidt R."/>
            <person name="Shin M.W."/>
            <person name="Legler T.C."/>
            <person name="Scow K.M."/>
            <person name="Larimer F.W."/>
            <person name="Lucas S.M."/>
            <person name="Richardson P.M."/>
            <person name="Hristova K.R."/>
        </authorList>
    </citation>
    <scope>NUCLEOTIDE SEQUENCE [LARGE SCALE GENOMIC DNA]</scope>
    <source>
        <strain evidence="3">ATCC BAA-1232 / LMG 22953 / PM1</strain>
    </source>
</reference>
<keyword evidence="1" id="KW-0732">Signal</keyword>
<proteinExistence type="predicted"/>
<name>A2SC29_METPP</name>
<gene>
    <name evidence="2" type="ordered locus">Mpe_A0156</name>
</gene>
<dbReference type="InterPro" id="IPR021409">
    <property type="entry name" value="DUF3047"/>
</dbReference>
<dbReference type="Proteomes" id="UP000000366">
    <property type="component" value="Chromosome"/>
</dbReference>
<feature type="signal peptide" evidence="1">
    <location>
        <begin position="1"/>
        <end position="32"/>
    </location>
</feature>